<evidence type="ECO:0000313" key="9">
    <source>
        <dbReference type="Proteomes" id="UP001079430"/>
    </source>
</evidence>
<feature type="domain" description="EamA" evidence="7">
    <location>
        <begin position="152"/>
        <end position="281"/>
    </location>
</feature>
<organism evidence="8 9">
    <name type="scientific">Sinorhizobium psoraleae</name>
    <dbReference type="NCBI Taxonomy" id="520838"/>
    <lineage>
        <taxon>Bacteria</taxon>
        <taxon>Pseudomonadati</taxon>
        <taxon>Pseudomonadota</taxon>
        <taxon>Alphaproteobacteria</taxon>
        <taxon>Hyphomicrobiales</taxon>
        <taxon>Rhizobiaceae</taxon>
        <taxon>Sinorhizobium/Ensifer group</taxon>
        <taxon>Sinorhizobium</taxon>
    </lineage>
</organism>
<keyword evidence="4 6" id="KW-1133">Transmembrane helix</keyword>
<feature type="transmembrane region" description="Helical" evidence="6">
    <location>
        <begin position="186"/>
        <end position="206"/>
    </location>
</feature>
<dbReference type="PANTHER" id="PTHR22911:SF6">
    <property type="entry name" value="SOLUTE CARRIER FAMILY 35 MEMBER G1"/>
    <property type="match status" value="1"/>
</dbReference>
<feature type="transmembrane region" description="Helical" evidence="6">
    <location>
        <begin position="266"/>
        <end position="284"/>
    </location>
</feature>
<feature type="transmembrane region" description="Helical" evidence="6">
    <location>
        <begin position="99"/>
        <end position="120"/>
    </location>
</feature>
<feature type="transmembrane region" description="Helical" evidence="6">
    <location>
        <begin position="212"/>
        <end position="233"/>
    </location>
</feature>
<dbReference type="Pfam" id="PF00892">
    <property type="entry name" value="EamA"/>
    <property type="match status" value="2"/>
</dbReference>
<feature type="transmembrane region" description="Helical" evidence="6">
    <location>
        <begin position="72"/>
        <end position="93"/>
    </location>
</feature>
<feature type="transmembrane region" description="Helical" evidence="6">
    <location>
        <begin position="12"/>
        <end position="33"/>
    </location>
</feature>
<evidence type="ECO:0000256" key="4">
    <source>
        <dbReference type="ARBA" id="ARBA00022989"/>
    </source>
</evidence>
<sequence length="287" mass="30444">MNSLSISRKVVAAILMVMSVFMWSVTEVFIKALGGNYSLFQIVALRIWLSLPIILTVLYADRRNIRFRTSFPLLHALRFLFGLTAMIAIFYVVTTIPLGTAAALTSTAPFFVLVGSSFFLAERVSKFAWLGAAVGFLGVVLVAAPHSTINLPGAFVALTGALLTGGVTICLRILGRTEHPAISTLYNTTGMSFVCLAATAYFGFPSSFFEDYLLVAGLGTAGGLAQILNSWAYCHGNAAALAPLEFTACLWGPLFGLAIWGEPVTPIAIVGLAAIVVGGCLCTTKES</sequence>
<feature type="transmembrane region" description="Helical" evidence="6">
    <location>
        <begin position="39"/>
        <end position="60"/>
    </location>
</feature>
<comment type="subcellular location">
    <subcellularLocation>
        <location evidence="1">Membrane</location>
        <topology evidence="1">Multi-pass membrane protein</topology>
    </subcellularLocation>
</comment>
<dbReference type="InterPro" id="IPR037185">
    <property type="entry name" value="EmrE-like"/>
</dbReference>
<feature type="transmembrane region" description="Helical" evidence="6">
    <location>
        <begin position="240"/>
        <end position="260"/>
    </location>
</feature>
<evidence type="ECO:0000256" key="2">
    <source>
        <dbReference type="ARBA" id="ARBA00009853"/>
    </source>
</evidence>
<accession>A0ABT4KPC1</accession>
<dbReference type="SUPFAM" id="SSF103481">
    <property type="entry name" value="Multidrug resistance efflux transporter EmrE"/>
    <property type="match status" value="2"/>
</dbReference>
<dbReference type="InterPro" id="IPR000620">
    <property type="entry name" value="EamA_dom"/>
</dbReference>
<reference evidence="8" key="1">
    <citation type="submission" date="2022-10" db="EMBL/GenBank/DDBJ databases">
        <title>Whole genome sequencing of three plant growth promoting bacteria isolated from Vachellia tortilis subsp. raddiana in Morocco.</title>
        <authorList>
            <person name="Hnini M."/>
            <person name="Zouagui R."/>
            <person name="Zouagui H."/>
            <person name="Chemao Elfihri M.-W."/>
            <person name="Ibrahimi A."/>
            <person name="Sbabou L."/>
            <person name="Aurag J."/>
        </authorList>
    </citation>
    <scope>NUCLEOTIDE SEQUENCE</scope>
    <source>
        <strain evidence="8">LMR678</strain>
    </source>
</reference>
<evidence type="ECO:0000259" key="7">
    <source>
        <dbReference type="Pfam" id="PF00892"/>
    </source>
</evidence>
<feature type="transmembrane region" description="Helical" evidence="6">
    <location>
        <begin position="127"/>
        <end position="145"/>
    </location>
</feature>
<comment type="caution">
    <text evidence="8">The sequence shown here is derived from an EMBL/GenBank/DDBJ whole genome shotgun (WGS) entry which is preliminary data.</text>
</comment>
<dbReference type="RefSeq" id="WP_269285492.1">
    <property type="nucleotide sequence ID" value="NZ_JAPVOI010000005.1"/>
</dbReference>
<name>A0ABT4KPC1_9HYPH</name>
<evidence type="ECO:0000256" key="6">
    <source>
        <dbReference type="SAM" id="Phobius"/>
    </source>
</evidence>
<dbReference type="Proteomes" id="UP001079430">
    <property type="component" value="Unassembled WGS sequence"/>
</dbReference>
<feature type="domain" description="EamA" evidence="7">
    <location>
        <begin position="12"/>
        <end position="142"/>
    </location>
</feature>
<evidence type="ECO:0000256" key="3">
    <source>
        <dbReference type="ARBA" id="ARBA00022692"/>
    </source>
</evidence>
<protein>
    <submittedName>
        <fullName evidence="8">DMT family transporter</fullName>
    </submittedName>
</protein>
<gene>
    <name evidence="8" type="ORF">O3W52_28270</name>
</gene>
<comment type="similarity">
    <text evidence="2">Belongs to the drug/metabolite transporter (DMT) superfamily. 10 TMS drug/metabolite exporter (DME) (TC 2.A.7.3) family.</text>
</comment>
<evidence type="ECO:0000313" key="8">
    <source>
        <dbReference type="EMBL" id="MCZ4093684.1"/>
    </source>
</evidence>
<keyword evidence="3 6" id="KW-0812">Transmembrane</keyword>
<feature type="transmembrane region" description="Helical" evidence="6">
    <location>
        <begin position="151"/>
        <end position="174"/>
    </location>
</feature>
<evidence type="ECO:0000256" key="5">
    <source>
        <dbReference type="ARBA" id="ARBA00023136"/>
    </source>
</evidence>
<proteinExistence type="inferred from homology"/>
<dbReference type="PANTHER" id="PTHR22911">
    <property type="entry name" value="ACYL-MALONYL CONDENSING ENZYME-RELATED"/>
    <property type="match status" value="1"/>
</dbReference>
<keyword evidence="9" id="KW-1185">Reference proteome</keyword>
<dbReference type="EMBL" id="JAPVOI010000005">
    <property type="protein sequence ID" value="MCZ4093684.1"/>
    <property type="molecule type" value="Genomic_DNA"/>
</dbReference>
<keyword evidence="5 6" id="KW-0472">Membrane</keyword>
<evidence type="ECO:0000256" key="1">
    <source>
        <dbReference type="ARBA" id="ARBA00004141"/>
    </source>
</evidence>